<evidence type="ECO:0000259" key="1">
    <source>
        <dbReference type="Pfam" id="PF02721"/>
    </source>
</evidence>
<dbReference type="CDD" id="cd04480">
    <property type="entry name" value="RPA1_DBD_A_like"/>
    <property type="match status" value="1"/>
</dbReference>
<proteinExistence type="predicted"/>
<dbReference type="EnsemblPlants" id="OMERI01G22460.2">
    <property type="protein sequence ID" value="OMERI01G22460.2"/>
    <property type="gene ID" value="OMERI01G22460"/>
</dbReference>
<feature type="domain" description="Replication protein A 70 kDa DNA-binding subunit B/D first OB fold" evidence="1">
    <location>
        <begin position="2"/>
        <end position="63"/>
    </location>
</feature>
<evidence type="ECO:0000313" key="2">
    <source>
        <dbReference type="EnsemblPlants" id="OMERI01G22460.2"/>
    </source>
</evidence>
<sequence length="72" mass="8399">MRLWDSVNSATDELLSLDMILMDKQGDVIHASIWKNLIDNYKTQINESSVYVFSNFKVQESQKYCQFAMTSK</sequence>
<evidence type="ECO:0000313" key="3">
    <source>
        <dbReference type="Proteomes" id="UP000008021"/>
    </source>
</evidence>
<dbReference type="Gene3D" id="2.40.50.140">
    <property type="entry name" value="Nucleic acid-binding proteins"/>
    <property type="match status" value="1"/>
</dbReference>
<dbReference type="InterPro" id="IPR003871">
    <property type="entry name" value="RFA1B/D_OB_1st"/>
</dbReference>
<reference evidence="2" key="2">
    <citation type="submission" date="2018-05" db="EMBL/GenBank/DDBJ databases">
        <title>OmerRS3 (Oryza meridionalis Reference Sequence Version 3).</title>
        <authorList>
            <person name="Zhang J."/>
            <person name="Kudrna D."/>
            <person name="Lee S."/>
            <person name="Talag J."/>
            <person name="Welchert J."/>
            <person name="Wing R.A."/>
        </authorList>
    </citation>
    <scope>NUCLEOTIDE SEQUENCE [LARGE SCALE GENOMIC DNA]</scope>
    <source>
        <strain evidence="2">cv. OR44</strain>
    </source>
</reference>
<dbReference type="PANTHER" id="PTHR47165:SF4">
    <property type="entry name" value="OS03G0429900 PROTEIN"/>
    <property type="match status" value="1"/>
</dbReference>
<dbReference type="InterPro" id="IPR012340">
    <property type="entry name" value="NA-bd_OB-fold"/>
</dbReference>
<dbReference type="AlphaFoldDB" id="A0A0E0C5C1"/>
<dbReference type="Proteomes" id="UP000008021">
    <property type="component" value="Chromosome 1"/>
</dbReference>
<dbReference type="HOGENOM" id="CLU_2726430_0_0_1"/>
<dbReference type="Pfam" id="PF02721">
    <property type="entry name" value="DUF223"/>
    <property type="match status" value="1"/>
</dbReference>
<dbReference type="SUPFAM" id="SSF50249">
    <property type="entry name" value="Nucleic acid-binding proteins"/>
    <property type="match status" value="1"/>
</dbReference>
<keyword evidence="3" id="KW-1185">Reference proteome</keyword>
<organism evidence="2">
    <name type="scientific">Oryza meridionalis</name>
    <dbReference type="NCBI Taxonomy" id="40149"/>
    <lineage>
        <taxon>Eukaryota</taxon>
        <taxon>Viridiplantae</taxon>
        <taxon>Streptophyta</taxon>
        <taxon>Embryophyta</taxon>
        <taxon>Tracheophyta</taxon>
        <taxon>Spermatophyta</taxon>
        <taxon>Magnoliopsida</taxon>
        <taxon>Liliopsida</taxon>
        <taxon>Poales</taxon>
        <taxon>Poaceae</taxon>
        <taxon>BOP clade</taxon>
        <taxon>Oryzoideae</taxon>
        <taxon>Oryzeae</taxon>
        <taxon>Oryzinae</taxon>
        <taxon>Oryza</taxon>
    </lineage>
</organism>
<dbReference type="Gramene" id="OMERI01G22460.2">
    <property type="protein sequence ID" value="OMERI01G22460.2"/>
    <property type="gene ID" value="OMERI01G22460"/>
</dbReference>
<name>A0A0E0C5C1_9ORYZ</name>
<reference evidence="2" key="1">
    <citation type="submission" date="2015-04" db="UniProtKB">
        <authorList>
            <consortium name="EnsemblPlants"/>
        </authorList>
    </citation>
    <scope>IDENTIFICATION</scope>
</reference>
<accession>A0A0E0C5C1</accession>
<protein>
    <recommendedName>
        <fullName evidence="1">Replication protein A 70 kDa DNA-binding subunit B/D first OB fold domain-containing protein</fullName>
    </recommendedName>
</protein>
<dbReference type="PANTHER" id="PTHR47165">
    <property type="entry name" value="OS03G0429900 PROTEIN"/>
    <property type="match status" value="1"/>
</dbReference>